<keyword evidence="5" id="KW-0021">Allosteric enzyme</keyword>
<evidence type="ECO:0000256" key="13">
    <source>
        <dbReference type="NCBIfam" id="TIGR01091"/>
    </source>
</evidence>
<dbReference type="AlphaFoldDB" id="A0A6J4KBA5"/>
<dbReference type="SUPFAM" id="SSF53271">
    <property type="entry name" value="PRTase-like"/>
    <property type="match status" value="1"/>
</dbReference>
<evidence type="ECO:0000256" key="6">
    <source>
        <dbReference type="ARBA" id="ARBA00022676"/>
    </source>
</evidence>
<dbReference type="InterPro" id="IPR029057">
    <property type="entry name" value="PRTase-like"/>
</dbReference>
<evidence type="ECO:0000256" key="3">
    <source>
        <dbReference type="ARBA" id="ARBA00009516"/>
    </source>
</evidence>
<evidence type="ECO:0000256" key="12">
    <source>
        <dbReference type="ARBA" id="ARBA00072146"/>
    </source>
</evidence>
<dbReference type="Pfam" id="PF14681">
    <property type="entry name" value="UPRTase"/>
    <property type="match status" value="1"/>
</dbReference>
<protein>
    <recommendedName>
        <fullName evidence="12 13">Uracil phosphoribosyltransferase</fullName>
        <ecNumber evidence="4 13">2.4.2.9</ecNumber>
    </recommendedName>
</protein>
<dbReference type="Gene3D" id="3.40.50.2020">
    <property type="match status" value="1"/>
</dbReference>
<evidence type="ECO:0000259" key="14">
    <source>
        <dbReference type="Pfam" id="PF14681"/>
    </source>
</evidence>
<keyword evidence="6 15" id="KW-0328">Glycosyltransferase</keyword>
<reference evidence="15" key="1">
    <citation type="submission" date="2020-02" db="EMBL/GenBank/DDBJ databases">
        <authorList>
            <person name="Meier V. D."/>
        </authorList>
    </citation>
    <scope>NUCLEOTIDE SEQUENCE</scope>
    <source>
        <strain evidence="15">AVDCRST_MAG92</strain>
    </source>
</reference>
<dbReference type="PANTHER" id="PTHR32315:SF4">
    <property type="entry name" value="URACIL PHOSPHORIBOSYLTRANSFERASE, CHLOROPLASTIC"/>
    <property type="match status" value="1"/>
</dbReference>
<accession>A0A6J4KBA5</accession>
<dbReference type="GO" id="GO:0044206">
    <property type="term" value="P:UMP salvage"/>
    <property type="evidence" value="ECO:0007669"/>
    <property type="project" value="UniProtKB-UniPathway"/>
</dbReference>
<dbReference type="UniPathway" id="UPA00574">
    <property type="reaction ID" value="UER00636"/>
</dbReference>
<organism evidence="15">
    <name type="scientific">uncultured Coleofasciculus sp</name>
    <dbReference type="NCBI Taxonomy" id="1267456"/>
    <lineage>
        <taxon>Bacteria</taxon>
        <taxon>Bacillati</taxon>
        <taxon>Cyanobacteriota</taxon>
        <taxon>Cyanophyceae</taxon>
        <taxon>Coleofasciculales</taxon>
        <taxon>Coleofasciculaceae</taxon>
        <taxon>Coleofasciculus</taxon>
        <taxon>environmental samples</taxon>
    </lineage>
</organism>
<evidence type="ECO:0000313" key="15">
    <source>
        <dbReference type="EMBL" id="CAA9301091.1"/>
    </source>
</evidence>
<dbReference type="EMBL" id="CADCTM010000887">
    <property type="protein sequence ID" value="CAA9301091.1"/>
    <property type="molecule type" value="Genomic_DNA"/>
</dbReference>
<evidence type="ECO:0000256" key="5">
    <source>
        <dbReference type="ARBA" id="ARBA00022533"/>
    </source>
</evidence>
<comment type="pathway">
    <text evidence="2">Pyrimidine metabolism; UMP biosynthesis via salvage pathway; UMP from uracil: step 1/1.</text>
</comment>
<keyword evidence="9" id="KW-0342">GTP-binding</keyword>
<gene>
    <name evidence="15" type="ORF">AVDCRST_MAG92-5159</name>
</gene>
<feature type="domain" description="Phosphoribosyltransferase" evidence="14">
    <location>
        <begin position="9"/>
        <end position="216"/>
    </location>
</feature>
<dbReference type="GO" id="GO:0006223">
    <property type="term" value="P:uracil salvage"/>
    <property type="evidence" value="ECO:0007669"/>
    <property type="project" value="InterPro"/>
</dbReference>
<evidence type="ECO:0000256" key="1">
    <source>
        <dbReference type="ARBA" id="ARBA00001946"/>
    </source>
</evidence>
<dbReference type="InterPro" id="IPR000836">
    <property type="entry name" value="PRTase_dom"/>
</dbReference>
<dbReference type="InterPro" id="IPR005765">
    <property type="entry name" value="UPRT"/>
</dbReference>
<comment type="cofactor">
    <cofactor evidence="1">
        <name>Mg(2+)</name>
        <dbReference type="ChEBI" id="CHEBI:18420"/>
    </cofactor>
</comment>
<dbReference type="FunFam" id="3.40.50.2020:FF:000003">
    <property type="entry name" value="Uracil phosphoribosyltransferase"/>
    <property type="match status" value="1"/>
</dbReference>
<evidence type="ECO:0000256" key="10">
    <source>
        <dbReference type="ARBA" id="ARBA00052919"/>
    </source>
</evidence>
<dbReference type="NCBIfam" id="TIGR01091">
    <property type="entry name" value="upp"/>
    <property type="match status" value="1"/>
</dbReference>
<evidence type="ECO:0000256" key="7">
    <source>
        <dbReference type="ARBA" id="ARBA00022679"/>
    </source>
</evidence>
<evidence type="ECO:0000256" key="9">
    <source>
        <dbReference type="ARBA" id="ARBA00023134"/>
    </source>
</evidence>
<dbReference type="NCBIfam" id="NF001097">
    <property type="entry name" value="PRK00129.1"/>
    <property type="match status" value="1"/>
</dbReference>
<keyword evidence="8" id="KW-0547">Nucleotide-binding</keyword>
<sequence>MTLQLRVYVPPHPLIKHWLGVARDASTPPPLFKSAMVELGRWLTYEAIRDWLPTEDIMLQTPLAPCPATMVNPDVQLVVVPILRAGLALLEGAQTLLPVASVYHLGLVRNEETLAASCYLNKLPKDFNPNTRVIITDPMLATGGSIMLAMAELTQRGIDPALVRIISVVAAPPALQKLSSGYPSLTLYTAMIDEGLNSKGYIVPGLGDAGDRSFGT</sequence>
<dbReference type="PANTHER" id="PTHR32315">
    <property type="entry name" value="ADENINE PHOSPHORIBOSYLTRANSFERASE"/>
    <property type="match status" value="1"/>
</dbReference>
<comment type="function">
    <text evidence="11">Catalyzes the conversion of uracil and 5-phospho-alpha-D-ribose 1-diphosphate (PRPP) to UMP and diphosphate.</text>
</comment>
<name>A0A6J4KBA5_9CYAN</name>
<dbReference type="GO" id="GO:0004845">
    <property type="term" value="F:uracil phosphoribosyltransferase activity"/>
    <property type="evidence" value="ECO:0007669"/>
    <property type="project" value="UniProtKB-UniRule"/>
</dbReference>
<evidence type="ECO:0000256" key="11">
    <source>
        <dbReference type="ARBA" id="ARBA00056901"/>
    </source>
</evidence>
<dbReference type="EC" id="2.4.2.9" evidence="4 13"/>
<comment type="catalytic activity">
    <reaction evidence="10">
        <text>UMP + diphosphate = 5-phospho-alpha-D-ribose 1-diphosphate + uracil</text>
        <dbReference type="Rhea" id="RHEA:13017"/>
        <dbReference type="ChEBI" id="CHEBI:17568"/>
        <dbReference type="ChEBI" id="CHEBI:33019"/>
        <dbReference type="ChEBI" id="CHEBI:57865"/>
        <dbReference type="ChEBI" id="CHEBI:58017"/>
        <dbReference type="EC" id="2.4.2.9"/>
    </reaction>
</comment>
<dbReference type="GO" id="GO:0005737">
    <property type="term" value="C:cytoplasm"/>
    <property type="evidence" value="ECO:0007669"/>
    <property type="project" value="UniProtKB-ARBA"/>
</dbReference>
<keyword evidence="7 15" id="KW-0808">Transferase</keyword>
<evidence type="ECO:0000256" key="4">
    <source>
        <dbReference type="ARBA" id="ARBA00011894"/>
    </source>
</evidence>
<dbReference type="GO" id="GO:0005525">
    <property type="term" value="F:GTP binding"/>
    <property type="evidence" value="ECO:0007669"/>
    <property type="project" value="UniProtKB-KW"/>
</dbReference>
<evidence type="ECO:0000256" key="2">
    <source>
        <dbReference type="ARBA" id="ARBA00005180"/>
    </source>
</evidence>
<dbReference type="InterPro" id="IPR050054">
    <property type="entry name" value="UPRTase/APRTase"/>
</dbReference>
<comment type="similarity">
    <text evidence="3">Belongs to the UPRTase family.</text>
</comment>
<evidence type="ECO:0000256" key="8">
    <source>
        <dbReference type="ARBA" id="ARBA00022741"/>
    </source>
</evidence>
<proteinExistence type="inferred from homology"/>
<dbReference type="CDD" id="cd06223">
    <property type="entry name" value="PRTases_typeI"/>
    <property type="match status" value="1"/>
</dbReference>